<dbReference type="EMBL" id="AP024425">
    <property type="protein sequence ID" value="BCR94017.1"/>
    <property type="molecule type" value="Genomic_DNA"/>
</dbReference>
<gene>
    <name evidence="1" type="ORF">AKAW2_11063S</name>
</gene>
<protein>
    <submittedName>
        <fullName evidence="1">Uncharacterized protein</fullName>
    </submittedName>
</protein>
<proteinExistence type="predicted"/>
<dbReference type="OrthoDB" id="4477787at2759"/>
<accession>A0A7R7WP87</accession>
<evidence type="ECO:0000313" key="2">
    <source>
        <dbReference type="Proteomes" id="UP000661280"/>
    </source>
</evidence>
<dbReference type="KEGG" id="aluc:AKAW2_11063S"/>
<reference evidence="1" key="2">
    <citation type="submission" date="2021-02" db="EMBL/GenBank/DDBJ databases">
        <title>Aspergillus luchuensis mut. kawachii IFO 4304 genome sequence.</title>
        <authorList>
            <person name="Mori K."/>
            <person name="Kadooka C."/>
            <person name="Goto M."/>
            <person name="Futagami T."/>
        </authorList>
    </citation>
    <scope>NUCLEOTIDE SEQUENCE</scope>
    <source>
        <strain evidence="1">IFO 4308</strain>
    </source>
</reference>
<dbReference type="GeneID" id="64955342"/>
<dbReference type="RefSeq" id="XP_041537783.1">
    <property type="nucleotide sequence ID" value="XM_041681489.1"/>
</dbReference>
<name>A0A7R7WP87_ASPKA</name>
<dbReference type="Proteomes" id="UP000661280">
    <property type="component" value="Chromosome 1"/>
</dbReference>
<organism evidence="1 2">
    <name type="scientific">Aspergillus kawachii</name>
    <name type="common">White koji mold</name>
    <name type="synonym">Aspergillus awamori var. kawachi</name>
    <dbReference type="NCBI Taxonomy" id="1069201"/>
    <lineage>
        <taxon>Eukaryota</taxon>
        <taxon>Fungi</taxon>
        <taxon>Dikarya</taxon>
        <taxon>Ascomycota</taxon>
        <taxon>Pezizomycotina</taxon>
        <taxon>Eurotiomycetes</taxon>
        <taxon>Eurotiomycetidae</taxon>
        <taxon>Eurotiales</taxon>
        <taxon>Aspergillaceae</taxon>
        <taxon>Aspergillus</taxon>
        <taxon>Aspergillus subgen. Circumdati</taxon>
    </lineage>
</organism>
<evidence type="ECO:0000313" key="1">
    <source>
        <dbReference type="EMBL" id="BCR94017.1"/>
    </source>
</evidence>
<reference evidence="1" key="1">
    <citation type="submission" date="2021-01" db="EMBL/GenBank/DDBJ databases">
        <authorList>
            <consortium name="Aspergillus luchuensis mut. kawachii IFO 4304 genome sequencing consortium"/>
            <person name="Kazuki M."/>
            <person name="Futagami T."/>
        </authorList>
    </citation>
    <scope>NUCLEOTIDE SEQUENCE</scope>
    <source>
        <strain evidence="1">IFO 4308</strain>
    </source>
</reference>
<sequence length="296" mass="33380">MMTDFCGVSINQGKKKRQETWSLRRNHNQLSGFAFLLLPSNPIFSFLFLFSHDEVYDNTELIKTGFLILHAARRPPSNLLPPPPSPPTMRLHLHLPPSLLLTTTITLFFLPLLTTAKFSPLCIRVLTTLTGRPNDIFTKFQREVCDKGCQPTVPHWDLWTRNNTFLPAVRSLMEHVDNPRQEEAMVRLGDDVADVIKRQCGPLLQGRDICSDDETLAAFGTCFKKGFVRAALSNLPTLLPLAREEVCREQLEWLKKDELWEVIIPGKMREYAGVCRRLGGGFGGLGVVGVEELLGV</sequence>
<dbReference type="AlphaFoldDB" id="A0A7R7WP87"/>
<keyword evidence="2" id="KW-1185">Reference proteome</keyword>